<protein>
    <submittedName>
        <fullName evidence="1">Uncharacterized protein</fullName>
    </submittedName>
</protein>
<name>A0A4Z2FJC9_9TELE</name>
<accession>A0A4Z2FJC9</accession>
<reference evidence="1 2" key="1">
    <citation type="submission" date="2019-03" db="EMBL/GenBank/DDBJ databases">
        <title>First draft genome of Liparis tanakae, snailfish: a comprehensive survey of snailfish specific genes.</title>
        <authorList>
            <person name="Kim W."/>
            <person name="Song I."/>
            <person name="Jeong J.-H."/>
            <person name="Kim D."/>
            <person name="Kim S."/>
            <person name="Ryu S."/>
            <person name="Song J.Y."/>
            <person name="Lee S.K."/>
        </authorList>
    </citation>
    <scope>NUCLEOTIDE SEQUENCE [LARGE SCALE GENOMIC DNA]</scope>
    <source>
        <tissue evidence="1">Muscle</tissue>
    </source>
</reference>
<dbReference type="AlphaFoldDB" id="A0A4Z2FJC9"/>
<proteinExistence type="predicted"/>
<gene>
    <name evidence="1" type="ORF">EYF80_048947</name>
</gene>
<evidence type="ECO:0000313" key="1">
    <source>
        <dbReference type="EMBL" id="TNN40884.1"/>
    </source>
</evidence>
<keyword evidence="2" id="KW-1185">Reference proteome</keyword>
<dbReference type="EMBL" id="SRLO01001151">
    <property type="protein sequence ID" value="TNN40884.1"/>
    <property type="molecule type" value="Genomic_DNA"/>
</dbReference>
<organism evidence="1 2">
    <name type="scientific">Liparis tanakae</name>
    <name type="common">Tanaka's snailfish</name>
    <dbReference type="NCBI Taxonomy" id="230148"/>
    <lineage>
        <taxon>Eukaryota</taxon>
        <taxon>Metazoa</taxon>
        <taxon>Chordata</taxon>
        <taxon>Craniata</taxon>
        <taxon>Vertebrata</taxon>
        <taxon>Euteleostomi</taxon>
        <taxon>Actinopterygii</taxon>
        <taxon>Neopterygii</taxon>
        <taxon>Teleostei</taxon>
        <taxon>Neoteleostei</taxon>
        <taxon>Acanthomorphata</taxon>
        <taxon>Eupercaria</taxon>
        <taxon>Perciformes</taxon>
        <taxon>Cottioidei</taxon>
        <taxon>Cottales</taxon>
        <taxon>Liparidae</taxon>
        <taxon>Liparis</taxon>
    </lineage>
</organism>
<sequence>MCFIKLKHRKKNRRGEDEQVAEERKCRILLIKLSTSSRCRFELITLNASRGGSSAELSNVSLGAQKTKPGVLQFTA</sequence>
<evidence type="ECO:0000313" key="2">
    <source>
        <dbReference type="Proteomes" id="UP000314294"/>
    </source>
</evidence>
<comment type="caution">
    <text evidence="1">The sequence shown here is derived from an EMBL/GenBank/DDBJ whole genome shotgun (WGS) entry which is preliminary data.</text>
</comment>
<dbReference type="Proteomes" id="UP000314294">
    <property type="component" value="Unassembled WGS sequence"/>
</dbReference>